<dbReference type="Proteomes" id="UP001501442">
    <property type="component" value="Unassembled WGS sequence"/>
</dbReference>
<dbReference type="PANTHER" id="PTHR10963:SF60">
    <property type="entry name" value="GRAM-NEGATIVE BACTERIA-BINDING PROTEIN 1-RELATED"/>
    <property type="match status" value="1"/>
</dbReference>
<evidence type="ECO:0000256" key="1">
    <source>
        <dbReference type="SAM" id="SignalP"/>
    </source>
</evidence>
<comment type="caution">
    <text evidence="3">The sequence shown here is derived from an EMBL/GenBank/DDBJ whole genome shotgun (WGS) entry which is preliminary data.</text>
</comment>
<feature type="signal peptide" evidence="1">
    <location>
        <begin position="1"/>
        <end position="22"/>
    </location>
</feature>
<proteinExistence type="predicted"/>
<evidence type="ECO:0000259" key="2">
    <source>
        <dbReference type="PROSITE" id="PS51762"/>
    </source>
</evidence>
<dbReference type="SUPFAM" id="SSF49899">
    <property type="entry name" value="Concanavalin A-like lectins/glucanases"/>
    <property type="match status" value="1"/>
</dbReference>
<dbReference type="Gene3D" id="2.60.120.200">
    <property type="match status" value="1"/>
</dbReference>
<dbReference type="PANTHER" id="PTHR10963">
    <property type="entry name" value="GLYCOSYL HYDROLASE-RELATED"/>
    <property type="match status" value="1"/>
</dbReference>
<gene>
    <name evidence="3" type="ORF">GCM10023196_083910</name>
</gene>
<keyword evidence="1" id="KW-0732">Signal</keyword>
<dbReference type="Pfam" id="PF00722">
    <property type="entry name" value="Glyco_hydro_16"/>
    <property type="match status" value="1"/>
</dbReference>
<accession>A0ABP8UQ69</accession>
<dbReference type="InterPro" id="IPR050546">
    <property type="entry name" value="Glycosyl_Hydrlase_16"/>
</dbReference>
<keyword evidence="4" id="KW-1185">Reference proteome</keyword>
<name>A0ABP8UQ69_9ACTN</name>
<organism evidence="3 4">
    <name type="scientific">Actinoallomurus vinaceus</name>
    <dbReference type="NCBI Taxonomy" id="1080074"/>
    <lineage>
        <taxon>Bacteria</taxon>
        <taxon>Bacillati</taxon>
        <taxon>Actinomycetota</taxon>
        <taxon>Actinomycetes</taxon>
        <taxon>Streptosporangiales</taxon>
        <taxon>Thermomonosporaceae</taxon>
        <taxon>Actinoallomurus</taxon>
    </lineage>
</organism>
<dbReference type="InterPro" id="IPR000757">
    <property type="entry name" value="Beta-glucanase-like"/>
</dbReference>
<dbReference type="EMBL" id="BAABHK010000016">
    <property type="protein sequence ID" value="GAA4635996.1"/>
    <property type="molecule type" value="Genomic_DNA"/>
</dbReference>
<protein>
    <recommendedName>
        <fullName evidence="2">GH16 domain-containing protein</fullName>
    </recommendedName>
</protein>
<feature type="chain" id="PRO_5046815392" description="GH16 domain-containing protein" evidence="1">
    <location>
        <begin position="23"/>
        <end position="235"/>
    </location>
</feature>
<dbReference type="RefSeq" id="WP_345438976.1">
    <property type="nucleotide sequence ID" value="NZ_BAABHK010000016.1"/>
</dbReference>
<dbReference type="PROSITE" id="PS51762">
    <property type="entry name" value="GH16_2"/>
    <property type="match status" value="1"/>
</dbReference>
<reference evidence="4" key="1">
    <citation type="journal article" date="2019" name="Int. J. Syst. Evol. Microbiol.">
        <title>The Global Catalogue of Microorganisms (GCM) 10K type strain sequencing project: providing services to taxonomists for standard genome sequencing and annotation.</title>
        <authorList>
            <consortium name="The Broad Institute Genomics Platform"/>
            <consortium name="The Broad Institute Genome Sequencing Center for Infectious Disease"/>
            <person name="Wu L."/>
            <person name="Ma J."/>
        </authorList>
    </citation>
    <scope>NUCLEOTIDE SEQUENCE [LARGE SCALE GENOMIC DNA]</scope>
    <source>
        <strain evidence="4">JCM 17939</strain>
    </source>
</reference>
<evidence type="ECO:0000313" key="4">
    <source>
        <dbReference type="Proteomes" id="UP001501442"/>
    </source>
</evidence>
<dbReference type="InterPro" id="IPR013320">
    <property type="entry name" value="ConA-like_dom_sf"/>
</dbReference>
<sequence length="235" mass="25591">MRRTIAAGVMMSALIPAVPAHASSLVFAEEFKGGLAKWTRQTGCGWGNGQELQCYTTSGKNAAVKNGVLTISALKQRYQNRAYTSARLASRFTFTTGDMKVRARMSRAQRGAWPAIWTLGRPEAQWPKYGEIDLMENGLDGGWTPEYHVHTSSSGAGGAYGGLDATKWHVYEARYRAGKVTFLVDGKTYATKAYKVPAGSWSDIILNVAVGGAAGKPAPAWRTSTLQVDYVRVYR</sequence>
<dbReference type="CDD" id="cd08023">
    <property type="entry name" value="GH16_laminarinase_like"/>
    <property type="match status" value="1"/>
</dbReference>
<evidence type="ECO:0000313" key="3">
    <source>
        <dbReference type="EMBL" id="GAA4635996.1"/>
    </source>
</evidence>
<feature type="domain" description="GH16" evidence="2">
    <location>
        <begin position="11"/>
        <end position="235"/>
    </location>
</feature>